<feature type="domain" description="LITAF" evidence="2">
    <location>
        <begin position="47"/>
        <end position="130"/>
    </location>
</feature>
<keyword evidence="1" id="KW-0812">Transmembrane</keyword>
<dbReference type="AlphaFoldDB" id="A0A5J4Z6S1"/>
<sequence length="131" mass="14484">MAHTPPAVPPHDWIAVVENDVKRDREHPSWAAYVQSQSFAYSGNTNSIPGMKVHPSRMPKRPVTLICYCCGEKVSTVLHHNSCNATNWIITILTLGLFSFVFMPGCCDGKTNHTMHTCPKCGAYMGDSGYL</sequence>
<reference evidence="4" key="1">
    <citation type="journal article" date="2019" name="Nat. Commun.">
        <title>Expansion of phycobilisome linker gene families in mesophilic red algae.</title>
        <authorList>
            <person name="Lee J."/>
            <person name="Kim D."/>
            <person name="Bhattacharya D."/>
            <person name="Yoon H.S."/>
        </authorList>
    </citation>
    <scope>NUCLEOTIDE SEQUENCE [LARGE SCALE GENOMIC DNA]</scope>
    <source>
        <strain evidence="4">CCMP 1328</strain>
    </source>
</reference>
<comment type="caution">
    <text evidence="3">The sequence shown here is derived from an EMBL/GenBank/DDBJ whole genome shotgun (WGS) entry which is preliminary data.</text>
</comment>
<dbReference type="SMART" id="SM00714">
    <property type="entry name" value="LITAF"/>
    <property type="match status" value="1"/>
</dbReference>
<dbReference type="PROSITE" id="PS51837">
    <property type="entry name" value="LITAF"/>
    <property type="match status" value="1"/>
</dbReference>
<evidence type="ECO:0000259" key="2">
    <source>
        <dbReference type="PROSITE" id="PS51837"/>
    </source>
</evidence>
<evidence type="ECO:0000256" key="1">
    <source>
        <dbReference type="SAM" id="Phobius"/>
    </source>
</evidence>
<keyword evidence="1" id="KW-0472">Membrane</keyword>
<protein>
    <recommendedName>
        <fullName evidence="2">LITAF domain-containing protein</fullName>
    </recommendedName>
</protein>
<dbReference type="Proteomes" id="UP000324585">
    <property type="component" value="Unassembled WGS sequence"/>
</dbReference>
<dbReference type="Pfam" id="PF10601">
    <property type="entry name" value="zf-LITAF-like"/>
    <property type="match status" value="1"/>
</dbReference>
<organism evidence="3 4">
    <name type="scientific">Porphyridium purpureum</name>
    <name type="common">Red alga</name>
    <name type="synonym">Porphyridium cruentum</name>
    <dbReference type="NCBI Taxonomy" id="35688"/>
    <lineage>
        <taxon>Eukaryota</taxon>
        <taxon>Rhodophyta</taxon>
        <taxon>Bangiophyceae</taxon>
        <taxon>Porphyridiales</taxon>
        <taxon>Porphyridiaceae</taxon>
        <taxon>Porphyridium</taxon>
    </lineage>
</organism>
<keyword evidence="4" id="KW-1185">Reference proteome</keyword>
<name>A0A5J4Z6S1_PORPP</name>
<dbReference type="InterPro" id="IPR006629">
    <property type="entry name" value="LITAF"/>
</dbReference>
<accession>A0A5J4Z6S1</accession>
<evidence type="ECO:0000313" key="3">
    <source>
        <dbReference type="EMBL" id="KAA8498890.1"/>
    </source>
</evidence>
<feature type="transmembrane region" description="Helical" evidence="1">
    <location>
        <begin position="88"/>
        <end position="107"/>
    </location>
</feature>
<evidence type="ECO:0000313" key="4">
    <source>
        <dbReference type="Proteomes" id="UP000324585"/>
    </source>
</evidence>
<proteinExistence type="predicted"/>
<dbReference type="EMBL" id="VRMN01000001">
    <property type="protein sequence ID" value="KAA8498890.1"/>
    <property type="molecule type" value="Genomic_DNA"/>
</dbReference>
<gene>
    <name evidence="3" type="ORF">FVE85_6475</name>
</gene>
<keyword evidence="1" id="KW-1133">Transmembrane helix</keyword>
<dbReference type="OrthoDB" id="5599753at2759"/>